<dbReference type="RefSeq" id="XP_029225370.1">
    <property type="nucleotide sequence ID" value="XM_029374540.1"/>
</dbReference>
<dbReference type="AlphaFoldDB" id="A0A422NKR8"/>
<reference evidence="2 3" key="1">
    <citation type="journal article" date="2018" name="BMC Genomics">
        <title>Genomic comparison of Trypanosoma conorhini and Trypanosoma rangeli to Trypanosoma cruzi strains of high and low virulence.</title>
        <authorList>
            <person name="Bradwell K.R."/>
            <person name="Koparde V.N."/>
            <person name="Matveyev A.V."/>
            <person name="Serrano M.G."/>
            <person name="Alves J.M."/>
            <person name="Parikh H."/>
            <person name="Huang B."/>
            <person name="Lee V."/>
            <person name="Espinosa-Alvarez O."/>
            <person name="Ortiz P.A."/>
            <person name="Costa-Martins A.G."/>
            <person name="Teixeira M.M."/>
            <person name="Buck G.A."/>
        </authorList>
    </citation>
    <scope>NUCLEOTIDE SEQUENCE [LARGE SCALE GENOMIC DNA]</scope>
    <source>
        <strain evidence="2 3">025E</strain>
    </source>
</reference>
<dbReference type="GeneID" id="40321291"/>
<gene>
    <name evidence="2" type="ORF">Tco025E_07680</name>
</gene>
<feature type="region of interest" description="Disordered" evidence="1">
    <location>
        <begin position="56"/>
        <end position="100"/>
    </location>
</feature>
<protein>
    <submittedName>
        <fullName evidence="2">Uncharacterized protein</fullName>
    </submittedName>
</protein>
<accession>A0A422NKR8</accession>
<organism evidence="2 3">
    <name type="scientific">Trypanosoma conorhini</name>
    <dbReference type="NCBI Taxonomy" id="83891"/>
    <lineage>
        <taxon>Eukaryota</taxon>
        <taxon>Discoba</taxon>
        <taxon>Euglenozoa</taxon>
        <taxon>Kinetoplastea</taxon>
        <taxon>Metakinetoplastina</taxon>
        <taxon>Trypanosomatida</taxon>
        <taxon>Trypanosomatidae</taxon>
        <taxon>Trypanosoma</taxon>
    </lineage>
</organism>
<evidence type="ECO:0000313" key="2">
    <source>
        <dbReference type="EMBL" id="RNF06014.1"/>
    </source>
</evidence>
<comment type="caution">
    <text evidence="2">The sequence shown here is derived from an EMBL/GenBank/DDBJ whole genome shotgun (WGS) entry which is preliminary data.</text>
</comment>
<dbReference type="EMBL" id="MKKU01000615">
    <property type="protein sequence ID" value="RNF06014.1"/>
    <property type="molecule type" value="Genomic_DNA"/>
</dbReference>
<evidence type="ECO:0000256" key="1">
    <source>
        <dbReference type="SAM" id="MobiDB-lite"/>
    </source>
</evidence>
<evidence type="ECO:0000313" key="3">
    <source>
        <dbReference type="Proteomes" id="UP000284403"/>
    </source>
</evidence>
<dbReference type="Proteomes" id="UP000284403">
    <property type="component" value="Unassembled WGS sequence"/>
</dbReference>
<dbReference type="OrthoDB" id="10468800at2759"/>
<name>A0A422NKR8_9TRYP</name>
<proteinExistence type="predicted"/>
<keyword evidence="3" id="KW-1185">Reference proteome</keyword>
<sequence>MVRVFVSACAVAGCREVLRHVRQGSVKANRRLGVRLVPLLLERLLNSHIAKAVTAAVAPHEDPVRRHQAHDGGNGPNHANGVDLTTTNPARKSHGASGPILNMTPPSERCCLAYFLASAAVQPLSRTSSTPRVMCAFPEVWEFLVSSRRHSGRTRQGQ</sequence>